<feature type="compositionally biased region" description="Acidic residues" evidence="1">
    <location>
        <begin position="112"/>
        <end position="121"/>
    </location>
</feature>
<feature type="region of interest" description="Disordered" evidence="1">
    <location>
        <begin position="1"/>
        <end position="27"/>
    </location>
</feature>
<keyword evidence="3" id="KW-1185">Reference proteome</keyword>
<evidence type="ECO:0000313" key="3">
    <source>
        <dbReference type="Proteomes" id="UP000280368"/>
    </source>
</evidence>
<name>A0A3M0A4C6_9FLAO</name>
<dbReference type="OrthoDB" id="680877at2"/>
<feature type="compositionally biased region" description="Basic and acidic residues" evidence="1">
    <location>
        <begin position="40"/>
        <end position="50"/>
    </location>
</feature>
<dbReference type="AlphaFoldDB" id="A0A3M0A4C6"/>
<reference evidence="2 3" key="1">
    <citation type="submission" date="2018-10" db="EMBL/GenBank/DDBJ databases">
        <title>Genomic Encyclopedia of Archaeal and Bacterial Type Strains, Phase II (KMG-II): from individual species to whole genera.</title>
        <authorList>
            <person name="Goeker M."/>
        </authorList>
    </citation>
    <scope>NUCLEOTIDE SEQUENCE [LARGE SCALE GENOMIC DNA]</scope>
    <source>
        <strain evidence="2 3">DSM 19727</strain>
    </source>
</reference>
<accession>A0A3M0A4C6</accession>
<feature type="region of interest" description="Disordered" evidence="1">
    <location>
        <begin position="40"/>
        <end position="121"/>
    </location>
</feature>
<protein>
    <submittedName>
        <fullName evidence="2">Uncharacterized protein</fullName>
    </submittedName>
</protein>
<sequence length="121" mass="13658">MEENKKNRDANKEKQNDGDDALDPIMYPSSEDIYNQFKKESDINPEDITKNKVPVEINSAGEFNEKDFDSDMSGSDLDVPGSELDDAQEKIGSEDEENNYYSIGGDNHNDLEENTSEDDLN</sequence>
<proteinExistence type="predicted"/>
<dbReference type="Proteomes" id="UP000280368">
    <property type="component" value="Unassembled WGS sequence"/>
</dbReference>
<evidence type="ECO:0000313" key="2">
    <source>
        <dbReference type="EMBL" id="RMA78379.1"/>
    </source>
</evidence>
<dbReference type="EMBL" id="REFH01000007">
    <property type="protein sequence ID" value="RMA78379.1"/>
    <property type="molecule type" value="Genomic_DNA"/>
</dbReference>
<organism evidence="2 3">
    <name type="scientific">Flavobacterium weaverense</name>
    <dbReference type="NCBI Taxonomy" id="271156"/>
    <lineage>
        <taxon>Bacteria</taxon>
        <taxon>Pseudomonadati</taxon>
        <taxon>Bacteroidota</taxon>
        <taxon>Flavobacteriia</taxon>
        <taxon>Flavobacteriales</taxon>
        <taxon>Flavobacteriaceae</taxon>
        <taxon>Flavobacterium</taxon>
    </lineage>
</organism>
<dbReference type="RefSeq" id="WP_121924484.1">
    <property type="nucleotide sequence ID" value="NZ_CBCSGA010000005.1"/>
</dbReference>
<gene>
    <name evidence="2" type="ORF">BC961_0763</name>
</gene>
<evidence type="ECO:0000256" key="1">
    <source>
        <dbReference type="SAM" id="MobiDB-lite"/>
    </source>
</evidence>
<feature type="compositionally biased region" description="Basic and acidic residues" evidence="1">
    <location>
        <begin position="1"/>
        <end position="17"/>
    </location>
</feature>
<comment type="caution">
    <text evidence="2">The sequence shown here is derived from an EMBL/GenBank/DDBJ whole genome shotgun (WGS) entry which is preliminary data.</text>
</comment>